<dbReference type="GO" id="GO:0000723">
    <property type="term" value="P:telomere maintenance"/>
    <property type="evidence" value="ECO:0007669"/>
    <property type="project" value="InterPro"/>
</dbReference>
<keyword evidence="4" id="KW-1185">Reference proteome</keyword>
<keyword evidence="1" id="KW-0227">DNA damage</keyword>
<sequence length="133" mass="15421">MWKTLSYALRSKGKTMVTFASSVIASLLLPRGRITHSKIKIPVSTLEHSISNISKGSEFSNLLQMENLIIWDEVSIEYKYYFKALNQTLKDIIKDNNKCDSVLNKFFLLFFEVADMILLMQKLNHPTYDIIIR</sequence>
<dbReference type="GO" id="GO:0006310">
    <property type="term" value="P:DNA recombination"/>
    <property type="evidence" value="ECO:0007669"/>
    <property type="project" value="UniProtKB-KW"/>
</dbReference>
<dbReference type="Pfam" id="PF05970">
    <property type="entry name" value="PIF1"/>
    <property type="match status" value="1"/>
</dbReference>
<keyword evidence="1" id="KW-0233">DNA recombination</keyword>
<evidence type="ECO:0000256" key="1">
    <source>
        <dbReference type="RuleBase" id="RU363044"/>
    </source>
</evidence>
<gene>
    <name evidence="3" type="ORF">V8G54_005079</name>
</gene>
<dbReference type="InterPro" id="IPR027417">
    <property type="entry name" value="P-loop_NTPase"/>
</dbReference>
<keyword evidence="1" id="KW-0378">Hydrolase</keyword>
<evidence type="ECO:0000313" key="3">
    <source>
        <dbReference type="EMBL" id="WVZ26535.1"/>
    </source>
</evidence>
<dbReference type="Gene3D" id="3.40.50.300">
    <property type="entry name" value="P-loop containing nucleotide triphosphate hydrolases"/>
    <property type="match status" value="1"/>
</dbReference>
<dbReference type="AlphaFoldDB" id="A0AAQ3PDF5"/>
<dbReference type="EMBL" id="CP144700">
    <property type="protein sequence ID" value="WVZ26535.1"/>
    <property type="molecule type" value="Genomic_DNA"/>
</dbReference>
<name>A0AAQ3PDF5_VIGMU</name>
<evidence type="ECO:0000313" key="4">
    <source>
        <dbReference type="Proteomes" id="UP001374535"/>
    </source>
</evidence>
<dbReference type="InterPro" id="IPR010285">
    <property type="entry name" value="DNA_helicase_pif1-like_DEAD"/>
</dbReference>
<dbReference type="GO" id="GO:0005524">
    <property type="term" value="F:ATP binding"/>
    <property type="evidence" value="ECO:0007669"/>
    <property type="project" value="UniProtKB-KW"/>
</dbReference>
<evidence type="ECO:0000259" key="2">
    <source>
        <dbReference type="Pfam" id="PF05970"/>
    </source>
</evidence>
<dbReference type="GO" id="GO:0016787">
    <property type="term" value="F:hydrolase activity"/>
    <property type="evidence" value="ECO:0007669"/>
    <property type="project" value="UniProtKB-KW"/>
</dbReference>
<dbReference type="GO" id="GO:0043139">
    <property type="term" value="F:5'-3' DNA helicase activity"/>
    <property type="evidence" value="ECO:0007669"/>
    <property type="project" value="UniProtKB-EC"/>
</dbReference>
<reference evidence="3 4" key="1">
    <citation type="journal article" date="2023" name="Life. Sci Alliance">
        <title>Evolutionary insights into 3D genome organization and epigenetic landscape of Vigna mungo.</title>
        <authorList>
            <person name="Junaid A."/>
            <person name="Singh B."/>
            <person name="Bhatia S."/>
        </authorList>
    </citation>
    <scope>NUCLEOTIDE SEQUENCE [LARGE SCALE GENOMIC DNA]</scope>
    <source>
        <strain evidence="3">Urdbean</strain>
    </source>
</reference>
<dbReference type="PANTHER" id="PTHR10492:SF93">
    <property type="entry name" value="ATP-DEPENDENT DNA HELICASE"/>
    <property type="match status" value="1"/>
</dbReference>
<organism evidence="3 4">
    <name type="scientific">Vigna mungo</name>
    <name type="common">Black gram</name>
    <name type="synonym">Phaseolus mungo</name>
    <dbReference type="NCBI Taxonomy" id="3915"/>
    <lineage>
        <taxon>Eukaryota</taxon>
        <taxon>Viridiplantae</taxon>
        <taxon>Streptophyta</taxon>
        <taxon>Embryophyta</taxon>
        <taxon>Tracheophyta</taxon>
        <taxon>Spermatophyta</taxon>
        <taxon>Magnoliopsida</taxon>
        <taxon>eudicotyledons</taxon>
        <taxon>Gunneridae</taxon>
        <taxon>Pentapetalae</taxon>
        <taxon>rosids</taxon>
        <taxon>fabids</taxon>
        <taxon>Fabales</taxon>
        <taxon>Fabaceae</taxon>
        <taxon>Papilionoideae</taxon>
        <taxon>50 kb inversion clade</taxon>
        <taxon>NPAAA clade</taxon>
        <taxon>indigoferoid/millettioid clade</taxon>
        <taxon>Phaseoleae</taxon>
        <taxon>Vigna</taxon>
    </lineage>
</organism>
<dbReference type="EC" id="5.6.2.3" evidence="1"/>
<dbReference type="PANTHER" id="PTHR10492">
    <property type="match status" value="1"/>
</dbReference>
<comment type="cofactor">
    <cofactor evidence="1">
        <name>Mg(2+)</name>
        <dbReference type="ChEBI" id="CHEBI:18420"/>
    </cofactor>
</comment>
<comment type="catalytic activity">
    <reaction evidence="1">
        <text>ATP + H2O = ADP + phosphate + H(+)</text>
        <dbReference type="Rhea" id="RHEA:13065"/>
        <dbReference type="ChEBI" id="CHEBI:15377"/>
        <dbReference type="ChEBI" id="CHEBI:15378"/>
        <dbReference type="ChEBI" id="CHEBI:30616"/>
        <dbReference type="ChEBI" id="CHEBI:43474"/>
        <dbReference type="ChEBI" id="CHEBI:456216"/>
        <dbReference type="EC" id="5.6.2.3"/>
    </reaction>
</comment>
<protein>
    <recommendedName>
        <fullName evidence="1">ATP-dependent DNA helicase</fullName>
        <ecNumber evidence="1">5.6.2.3</ecNumber>
    </recommendedName>
</protein>
<dbReference type="Proteomes" id="UP001374535">
    <property type="component" value="Chromosome 1"/>
</dbReference>
<feature type="domain" description="DNA helicase Pif1-like DEAD-box helicase" evidence="2">
    <location>
        <begin position="1"/>
        <end position="97"/>
    </location>
</feature>
<keyword evidence="1" id="KW-0234">DNA repair</keyword>
<accession>A0AAQ3PDF5</accession>
<keyword evidence="1" id="KW-0347">Helicase</keyword>
<comment type="similarity">
    <text evidence="1">Belongs to the helicase family.</text>
</comment>
<keyword evidence="1" id="KW-0547">Nucleotide-binding</keyword>
<dbReference type="GO" id="GO:0006281">
    <property type="term" value="P:DNA repair"/>
    <property type="evidence" value="ECO:0007669"/>
    <property type="project" value="UniProtKB-KW"/>
</dbReference>
<keyword evidence="1" id="KW-0067">ATP-binding</keyword>
<proteinExistence type="inferred from homology"/>